<evidence type="ECO:0000313" key="11">
    <source>
        <dbReference type="Proteomes" id="UP000184476"/>
    </source>
</evidence>
<dbReference type="Gene3D" id="3.40.50.12780">
    <property type="entry name" value="N-terminal domain of ligase-like"/>
    <property type="match status" value="1"/>
</dbReference>
<dbReference type="PANTHER" id="PTHR45527:SF14">
    <property type="entry name" value="PLIPASTATIN SYNTHASE SUBUNIT B"/>
    <property type="match status" value="1"/>
</dbReference>
<dbReference type="GO" id="GO:0005829">
    <property type="term" value="C:cytosol"/>
    <property type="evidence" value="ECO:0007669"/>
    <property type="project" value="TreeGrafter"/>
</dbReference>
<dbReference type="InterPro" id="IPR020845">
    <property type="entry name" value="AMP-binding_CS"/>
</dbReference>
<dbReference type="GO" id="GO:0072330">
    <property type="term" value="P:monocarboxylic acid biosynthetic process"/>
    <property type="evidence" value="ECO:0007669"/>
    <property type="project" value="UniProtKB-ARBA"/>
</dbReference>
<dbReference type="SMART" id="SM00823">
    <property type="entry name" value="PKS_PP"/>
    <property type="match status" value="3"/>
</dbReference>
<evidence type="ECO:0000256" key="7">
    <source>
        <dbReference type="ARBA" id="ARBA00023098"/>
    </source>
</evidence>
<dbReference type="GO" id="GO:0043041">
    <property type="term" value="P:amino acid activation for nonribosomal peptide biosynthetic process"/>
    <property type="evidence" value="ECO:0007669"/>
    <property type="project" value="TreeGrafter"/>
</dbReference>
<dbReference type="NCBIfam" id="TIGR01733">
    <property type="entry name" value="AA-adenyl-dom"/>
    <property type="match status" value="2"/>
</dbReference>
<dbReference type="RefSeq" id="WP_073152903.1">
    <property type="nucleotide sequence ID" value="NZ_FQVL01000002.1"/>
</dbReference>
<comment type="similarity">
    <text evidence="2">Belongs to the ATP-dependent AMP-binding enzyme family.</text>
</comment>
<comment type="cofactor">
    <cofactor evidence="1">
        <name>pantetheine 4'-phosphate</name>
        <dbReference type="ChEBI" id="CHEBI:47942"/>
    </cofactor>
</comment>
<dbReference type="FunFam" id="1.10.1200.10:FF:000016">
    <property type="entry name" value="Non-ribosomal peptide synthase"/>
    <property type="match status" value="1"/>
</dbReference>
<dbReference type="InterPro" id="IPR020806">
    <property type="entry name" value="PKS_PP-bd"/>
</dbReference>
<evidence type="ECO:0000256" key="3">
    <source>
        <dbReference type="ARBA" id="ARBA00022450"/>
    </source>
</evidence>
<dbReference type="STRING" id="112248.SAMN05444392_1022"/>
<dbReference type="InterPro" id="IPR006162">
    <property type="entry name" value="Ppantetheine_attach_site"/>
</dbReference>
<dbReference type="GO" id="GO:0006631">
    <property type="term" value="P:fatty acid metabolic process"/>
    <property type="evidence" value="ECO:0007669"/>
    <property type="project" value="UniProtKB-KW"/>
</dbReference>
<dbReference type="Proteomes" id="UP000184476">
    <property type="component" value="Unassembled WGS sequence"/>
</dbReference>
<dbReference type="SUPFAM" id="SSF56801">
    <property type="entry name" value="Acetyl-CoA synthetase-like"/>
    <property type="match status" value="3"/>
</dbReference>
<dbReference type="Pfam" id="PF23024">
    <property type="entry name" value="AMP-dom_DIP2-like"/>
    <property type="match status" value="1"/>
</dbReference>
<dbReference type="Gene3D" id="3.40.50.980">
    <property type="match status" value="4"/>
</dbReference>
<dbReference type="GO" id="GO:0044550">
    <property type="term" value="P:secondary metabolite biosynthetic process"/>
    <property type="evidence" value="ECO:0007669"/>
    <property type="project" value="TreeGrafter"/>
</dbReference>
<dbReference type="Gene3D" id="3.30.559.30">
    <property type="entry name" value="Nonribosomal peptide synthetase, condensation domain"/>
    <property type="match status" value="3"/>
</dbReference>
<dbReference type="InterPro" id="IPR009081">
    <property type="entry name" value="PP-bd_ACP"/>
</dbReference>
<evidence type="ECO:0000256" key="8">
    <source>
        <dbReference type="ARBA" id="ARBA00023194"/>
    </source>
</evidence>
<dbReference type="InterPro" id="IPR025110">
    <property type="entry name" value="AMP-bd_C"/>
</dbReference>
<dbReference type="InterPro" id="IPR036736">
    <property type="entry name" value="ACP-like_sf"/>
</dbReference>
<evidence type="ECO:0000256" key="2">
    <source>
        <dbReference type="ARBA" id="ARBA00006432"/>
    </source>
</evidence>
<dbReference type="EMBL" id="FQVL01000002">
    <property type="protein sequence ID" value="SHE59542.1"/>
    <property type="molecule type" value="Genomic_DNA"/>
</dbReference>
<dbReference type="Gene3D" id="3.30.559.10">
    <property type="entry name" value="Chloramphenicol acetyltransferase-like domain"/>
    <property type="match status" value="3"/>
</dbReference>
<gene>
    <name evidence="10" type="ORF">SAMN05444392_1022</name>
</gene>
<keyword evidence="4" id="KW-0597">Phosphoprotein</keyword>
<dbReference type="InterPro" id="IPR010071">
    <property type="entry name" value="AA_adenyl_dom"/>
</dbReference>
<name>A0A1M4US44_9BACL</name>
<proteinExistence type="inferred from homology"/>
<dbReference type="NCBIfam" id="NF003417">
    <property type="entry name" value="PRK04813.1"/>
    <property type="match status" value="4"/>
</dbReference>
<dbReference type="InterPro" id="IPR001242">
    <property type="entry name" value="Condensation_dom"/>
</dbReference>
<dbReference type="PROSITE" id="PS00455">
    <property type="entry name" value="AMP_BINDING"/>
    <property type="match status" value="3"/>
</dbReference>
<evidence type="ECO:0000256" key="4">
    <source>
        <dbReference type="ARBA" id="ARBA00022553"/>
    </source>
</evidence>
<dbReference type="Gene3D" id="3.30.300.30">
    <property type="match status" value="3"/>
</dbReference>
<dbReference type="InterPro" id="IPR042099">
    <property type="entry name" value="ANL_N_sf"/>
</dbReference>
<dbReference type="NCBIfam" id="TIGR01720">
    <property type="entry name" value="NRPS-para261"/>
    <property type="match status" value="1"/>
</dbReference>
<dbReference type="Pfam" id="PF00501">
    <property type="entry name" value="AMP-binding"/>
    <property type="match status" value="3"/>
</dbReference>
<protein>
    <submittedName>
        <fullName evidence="10">Non-ribosomal peptide synthase domain TIGR01720/amino acid adenylation domain-containing protein</fullName>
    </submittedName>
</protein>
<dbReference type="Pfam" id="PF00550">
    <property type="entry name" value="PP-binding"/>
    <property type="match status" value="3"/>
</dbReference>
<dbReference type="CDD" id="cd19534">
    <property type="entry name" value="E_NRPS"/>
    <property type="match status" value="1"/>
</dbReference>
<sequence>MDHQISPLSHPENMVEIARWRAENEGDRCAYTFLSDGDQETESVSYRELDREAKKIAAWLQQSVGKGEAVLLLFHQGLDFIRAFYGCLYAGVIAVPAYPPERNKRFRRLQAVASDAQAKLALSNTAVMKQFDLAQGMEHDTLKLPWFAIDQIEDTWVDHWIERSIEPNLVTYLQYSSGSTGNPKGIQVTHQNLIANSEIIRTRLEHTKEDVSVSWLPIFHDLGLIGCVIQPMYVGFHGVSLSPYQYVVEPFLWLKAIHRYRGTTTCSPNFGFDLCVRKTTPEQRAQLDLSCWRVAVNCAEPVRQETLERFTKTFAPYGFRPQVHYPMYGMAETTLFISGGKVSEEPNTLFVEKEQLEQGNIQITGLSENSQSFVSCGPIGEGYELKLVHPHTLEEVEENEIGEIWVKGLSVATGYWKRPEQTAEDFHAYLGKEGPFLRTGDLGFIYQGELYLTGRFKDLIIIRGKNHYPQDIEQTVESVSSKIRPGCGAAFSVERSGQEVLVVVQEVRDHIPDEDLDHIAESISRQVAAEHGVPLYELVLLAENRVTKTSSGKIQRRACKAAYLNEELTGIRYQRNWRHEETNCSRKEEVIRFDQLDQDQLLFLIQQLFVQILPNGRFDPSKSIRVQGCDSIQVLQLKHLLEQQLQIRLSFDLFLSDDSVMNLVEQILLNISSKDGQAIAHVPQLNQNANLYPLSKNQSALWYLHQLHPENRAYHLPIAFQVEDELDEKQWRISIQQLVNRHPALRTVFDEDVEGYPCQRVLASQVANAQVIQINEWTEEMLKASLKEEAWAPFDLQEGPLFRARLFKGSDQAIILFVLHHMISDLWSIDLLINEWELLYSQKYESLTELDYGYADYVFYEQHEKESREREEAKKYWAQELKGDLPILSLPFDYERPKQQSFQGAKIYRSLDQNLHQQIYDFCSRHQVTPYVFFLTLYQVMLSHYAGQDDILVGSPVSGREMVEWADLVGYFVQPMVIRGQIEKQLSFCKLFKQIKSKVDKAFQYRHLSLAEILEQKQIERNEQLSPLFQTMFVFEQSPSLERAVPAMALGVDQVPFTVGGINCKTYSIDEQTSQFDLSFLLADLGKEFALCLQYDTKLFRKQTADRMLESLMVLVELVLRNPEQLIADCTIIPKDEQNRLLQLAGYQNEEDICTTLPQLFEMQVKRTPQHIALRCAGEAYSYQELNRRADQLAYYLLKQGYNADDLIGICCDRSWEMVAGILAVLKLGAAYVPIDPSYPLQRIRYMIDDANIATTLTTSRIEYQQLLPTDSPCIVLDQEWAELKQQPEGQLEPMKDAHRLAYIIYTSGSTGMPKGVAIEHAQAVNLVAWAHQTYTKDELVGVLFSTSICFDLSIFELFVPLSMGGTSILINDGTQLIDSVDREYVTLVDVVPSVAMELLRTEALPKTVKVVNLAGETLSNRLVQKLYQISHIKKIYNLYGPSECTTYSTFALTKKGANCPPSIGRPIRNTQLYIFDEYGNLVPQGVVGELYIGGSGVTRGYLNWEELTAQRYIDHPSYGRLYRTGDLVRWDSNGELQIIGRIDNQVKLRGFRIELGEIEAAVDQFKSVKNAVVIVREQRLLLYLVWDDSAQSLTEDLIQFMSERLPSYMIPDQVIVLETMPLTPSGKINRKALPDPVFVSSDEERKLPQTPVEQRLWEIWSTLLPTKDLSTEVSFFQLGGHSLLAMRLIAAIKKEFQITLSVRDLFQYSTITALATRLTTINKQMNRSIPVRSQREEAPLSYTQQRLWFLDRFMSENREVYNVPAAFQIEGIRLEASLMQRCVDRLIQRHEILRTTFIERDGIGQQIIHQTWQVPIDEVDLQALSDEEKQHAMMQYMQEQIDTPFALEREASIRFSLIRLNEQSSVLFFVGHHMVIDGWSVQLIINELSEYYETLLNDAQIELDHLPIQFADFAVWQRTEAATAARKPAIEYWRKQLANPPSALQLPSDRPRPPVQTYRGGVKKKLCSNDFTNQIKRFCQQENVTLFMTLLTGLQALLYRYTGQNDLCIGSPVAGRENHQELEQLVGSFINPLVFRTKISPASQFRQLLQQVKETALAAYEHQTVPFEQLLEELKITRDLSHTPLFQVMLVLQNTPIVMHQLKDGEVRQLSVYGQTAKYDVTLFVTETDAGLELVLEYNRDLFDVETMDRFLLHFEQIMQIMINQPKQRIDRCSLLLAEERALISQWNRSETIAEMSYSSIHQWIEAQVEKAPMQIAVRDRHHAYTFQQLNERANRLARYLRQLGVCEETFVGICLTRSVEMIVAMLAVLKAGAAYVPLDPQYPAKRITYMTKDAELKVVLTEQSCLQNLPSELTFVCLEDKENWQTLPKGNLDIPTKKEQLSYLIYTSGSTGKPKGVMIEHRNVLALIHWALSTYEKRELAGVLASTSICFDLSIFEIFVTLCGGGMVCIAENALELPDLPYREQITLVNTVPSAASEWVRHQTLSTSIRVINLAGEPLSQTLVDQLYQFDHVEKVFNLYGPSEDTTYSTFALIERSERSSPVIGRPINQTQVHVLDRFLQPVPLGVVGECYLSGEGVARGYWRREDITTERFVTNAEGVRLYRTGDLVRYRNDGQLQFLGRVDFQTKIRGFRIECGEIEEALRRHELVRDAVVITVEDERGKRLAAYMELQMEADRGVTDWRAFLRKLLPEYMIPSHFVELSAFRLTPNGKIDRNQLPKPDQVLQHKKKHSHPRNHIEETLKNIWQEVLQVEQVSIHDHFFELGGDSILILQVIAKAKAEGLKLTPKHFFAAPTIAELAVLAKEHIAVQAEQGLVEGDLSLTPIQTWFFSQQIPNRHNWNQSVWFELDANVTSEQVEQVIQFLVQHHDALRLRFYKEDDSWKAKYTSAEEEELIQLYAGEGEWKTKLNEVQLELEGQLNIEQGPLLKIGLVRFEKLQKQYLVWVIHHLVVDGVSWRVLLEDFATLSEQLLMNQMMKLPEKSSSFKQWSTLLRSDSQQEKIEQERDFWQKQLQTASSQMVENAQFNIDSMTDSIKFSCSEAETSRLITEVPVRFRAKLMEILLAALMRAYHSWSREDHLLVHLEGHGRETLDENVDLSRTVGWFTSIYPLLLGTDGQYEMATILRSIKERYRQIPQNGIGYGMLRYLKQDSLLQELERFPALMSFNYLGRFDLSVAKSSVVKEWIQFLGPSRRQENVRPHLIDVTGIQLGNELKWEFLYSRNTFTSESIKQLGQAFMEGLRWFINQSSPDPTSFNPSDFPQARLNQSELSKVLAKISQRKG</sequence>
<dbReference type="CDD" id="cd19531">
    <property type="entry name" value="LCL_NRPS-like"/>
    <property type="match status" value="2"/>
</dbReference>
<keyword evidence="3" id="KW-0596">Phosphopantetheine</keyword>
<dbReference type="FunFam" id="3.40.50.980:FF:000001">
    <property type="entry name" value="Non-ribosomal peptide synthetase"/>
    <property type="match status" value="2"/>
</dbReference>
<evidence type="ECO:0000256" key="6">
    <source>
        <dbReference type="ARBA" id="ARBA00022832"/>
    </source>
</evidence>
<dbReference type="GO" id="GO:0003824">
    <property type="term" value="F:catalytic activity"/>
    <property type="evidence" value="ECO:0007669"/>
    <property type="project" value="UniProtKB-KW"/>
</dbReference>
<dbReference type="Gene3D" id="2.30.38.10">
    <property type="entry name" value="Luciferase, Domain 3"/>
    <property type="match status" value="2"/>
</dbReference>
<keyword evidence="7" id="KW-0443">Lipid metabolism</keyword>
<dbReference type="GO" id="GO:0031177">
    <property type="term" value="F:phosphopantetheine binding"/>
    <property type="evidence" value="ECO:0007669"/>
    <property type="project" value="InterPro"/>
</dbReference>
<dbReference type="SUPFAM" id="SSF52777">
    <property type="entry name" value="CoA-dependent acyltransferases"/>
    <property type="match status" value="6"/>
</dbReference>
<organism evidence="10 11">
    <name type="scientific">Seinonella peptonophila</name>
    <dbReference type="NCBI Taxonomy" id="112248"/>
    <lineage>
        <taxon>Bacteria</taxon>
        <taxon>Bacillati</taxon>
        <taxon>Bacillota</taxon>
        <taxon>Bacilli</taxon>
        <taxon>Bacillales</taxon>
        <taxon>Thermoactinomycetaceae</taxon>
        <taxon>Seinonella</taxon>
    </lineage>
</organism>
<keyword evidence="6" id="KW-0276">Fatty acid metabolism</keyword>
<dbReference type="GO" id="GO:0017000">
    <property type="term" value="P:antibiotic biosynthetic process"/>
    <property type="evidence" value="ECO:0007669"/>
    <property type="project" value="UniProtKB-KW"/>
</dbReference>
<dbReference type="OrthoDB" id="9765680at2"/>
<dbReference type="PANTHER" id="PTHR45527">
    <property type="entry name" value="NONRIBOSOMAL PEPTIDE SYNTHETASE"/>
    <property type="match status" value="1"/>
</dbReference>
<reference evidence="10 11" key="1">
    <citation type="submission" date="2016-11" db="EMBL/GenBank/DDBJ databases">
        <authorList>
            <person name="Jaros S."/>
            <person name="Januszkiewicz K."/>
            <person name="Wedrychowicz H."/>
        </authorList>
    </citation>
    <scope>NUCLEOTIDE SEQUENCE [LARGE SCALE GENOMIC DNA]</scope>
    <source>
        <strain evidence="10 11">DSM 44666</strain>
    </source>
</reference>
<dbReference type="PROSITE" id="PS50075">
    <property type="entry name" value="CARRIER"/>
    <property type="match status" value="2"/>
</dbReference>
<dbReference type="SUPFAM" id="SSF47336">
    <property type="entry name" value="ACP-like"/>
    <property type="match status" value="3"/>
</dbReference>
<keyword evidence="5" id="KW-0677">Repeat</keyword>
<keyword evidence="11" id="KW-1185">Reference proteome</keyword>
<evidence type="ECO:0000256" key="1">
    <source>
        <dbReference type="ARBA" id="ARBA00001957"/>
    </source>
</evidence>
<dbReference type="InterPro" id="IPR000873">
    <property type="entry name" value="AMP-dep_synth/lig_dom"/>
</dbReference>
<dbReference type="FunFam" id="1.10.1200.10:FF:000005">
    <property type="entry name" value="Nonribosomal peptide synthetase 1"/>
    <property type="match status" value="1"/>
</dbReference>
<dbReference type="Pfam" id="PF13193">
    <property type="entry name" value="AMP-binding_C"/>
    <property type="match status" value="2"/>
</dbReference>
<evidence type="ECO:0000313" key="10">
    <source>
        <dbReference type="EMBL" id="SHE59542.1"/>
    </source>
</evidence>
<dbReference type="Pfam" id="PF00668">
    <property type="entry name" value="Condensation"/>
    <property type="match status" value="3"/>
</dbReference>
<dbReference type="InterPro" id="IPR023213">
    <property type="entry name" value="CAT-like_dom_sf"/>
</dbReference>
<dbReference type="InterPro" id="IPR010060">
    <property type="entry name" value="NRPS_synth"/>
</dbReference>
<evidence type="ECO:0000259" key="9">
    <source>
        <dbReference type="PROSITE" id="PS50075"/>
    </source>
</evidence>
<dbReference type="InterPro" id="IPR040097">
    <property type="entry name" value="FAAL/FAAC"/>
</dbReference>
<dbReference type="FunFam" id="3.40.50.12780:FF:000012">
    <property type="entry name" value="Non-ribosomal peptide synthetase"/>
    <property type="match status" value="1"/>
</dbReference>
<dbReference type="PROSITE" id="PS00012">
    <property type="entry name" value="PHOSPHOPANTETHEINE"/>
    <property type="match status" value="2"/>
</dbReference>
<dbReference type="InterPro" id="IPR045851">
    <property type="entry name" value="AMP-bd_C_sf"/>
</dbReference>
<dbReference type="CDD" id="cd05931">
    <property type="entry name" value="FAAL"/>
    <property type="match status" value="1"/>
</dbReference>
<dbReference type="GO" id="GO:0071766">
    <property type="term" value="P:Actinobacterium-type cell wall biogenesis"/>
    <property type="evidence" value="ECO:0007669"/>
    <property type="project" value="UniProtKB-ARBA"/>
</dbReference>
<keyword evidence="8" id="KW-0045">Antibiotic biosynthesis</keyword>
<evidence type="ECO:0000256" key="5">
    <source>
        <dbReference type="ARBA" id="ARBA00022737"/>
    </source>
</evidence>
<feature type="domain" description="Carrier" evidence="9">
    <location>
        <begin position="1648"/>
        <end position="1723"/>
    </location>
</feature>
<feature type="domain" description="Carrier" evidence="9">
    <location>
        <begin position="2695"/>
        <end position="2769"/>
    </location>
</feature>
<dbReference type="Gene3D" id="1.10.1200.10">
    <property type="entry name" value="ACP-like"/>
    <property type="match status" value="2"/>
</dbReference>
<dbReference type="GO" id="GO:0008610">
    <property type="term" value="P:lipid biosynthetic process"/>
    <property type="evidence" value="ECO:0007669"/>
    <property type="project" value="InterPro"/>
</dbReference>
<accession>A0A1M4US44</accession>
<dbReference type="FunFam" id="3.40.50.12780:FF:000013">
    <property type="entry name" value="Long-chain-fatty-acid--AMP ligase FadD32"/>
    <property type="match status" value="1"/>
</dbReference>